<dbReference type="EMBL" id="KZ819666">
    <property type="protein sequence ID" value="PWN27944.1"/>
    <property type="molecule type" value="Genomic_DNA"/>
</dbReference>
<feature type="region of interest" description="Disordered" evidence="1">
    <location>
        <begin position="553"/>
        <end position="718"/>
    </location>
</feature>
<dbReference type="GeneID" id="37025409"/>
<dbReference type="Pfam" id="PF12251">
    <property type="entry name" value="SNAPC3"/>
    <property type="match status" value="1"/>
</dbReference>
<organism evidence="2 3">
    <name type="scientific">Jaminaea rosea</name>
    <dbReference type="NCBI Taxonomy" id="1569628"/>
    <lineage>
        <taxon>Eukaryota</taxon>
        <taxon>Fungi</taxon>
        <taxon>Dikarya</taxon>
        <taxon>Basidiomycota</taxon>
        <taxon>Ustilaginomycotina</taxon>
        <taxon>Exobasidiomycetes</taxon>
        <taxon>Microstromatales</taxon>
        <taxon>Microstromatales incertae sedis</taxon>
        <taxon>Jaminaea</taxon>
    </lineage>
</organism>
<gene>
    <name evidence="2" type="ORF">BDZ90DRAFT_157596</name>
</gene>
<protein>
    <submittedName>
        <fullName evidence="2">Uncharacterized protein</fullName>
    </submittedName>
</protein>
<name>A0A316USH5_9BASI</name>
<feature type="compositionally biased region" description="Basic and acidic residues" evidence="1">
    <location>
        <begin position="681"/>
        <end position="693"/>
    </location>
</feature>
<feature type="region of interest" description="Disordered" evidence="1">
    <location>
        <begin position="505"/>
        <end position="529"/>
    </location>
</feature>
<feature type="compositionally biased region" description="Low complexity" evidence="1">
    <location>
        <begin position="553"/>
        <end position="562"/>
    </location>
</feature>
<feature type="compositionally biased region" description="Acidic residues" evidence="1">
    <location>
        <begin position="251"/>
        <end position="264"/>
    </location>
</feature>
<dbReference type="Proteomes" id="UP000245884">
    <property type="component" value="Unassembled WGS sequence"/>
</dbReference>
<feature type="region of interest" description="Disordered" evidence="1">
    <location>
        <begin position="139"/>
        <end position="186"/>
    </location>
</feature>
<evidence type="ECO:0000256" key="1">
    <source>
        <dbReference type="SAM" id="MobiDB-lite"/>
    </source>
</evidence>
<feature type="compositionally biased region" description="Basic residues" evidence="1">
    <location>
        <begin position="597"/>
        <end position="607"/>
    </location>
</feature>
<proteinExistence type="predicted"/>
<feature type="compositionally biased region" description="Low complexity" evidence="1">
    <location>
        <begin position="157"/>
        <end position="184"/>
    </location>
</feature>
<accession>A0A316USH5</accession>
<dbReference type="OrthoDB" id="3437960at2759"/>
<feature type="region of interest" description="Disordered" evidence="1">
    <location>
        <begin position="219"/>
        <end position="295"/>
    </location>
</feature>
<dbReference type="InterPro" id="IPR022042">
    <property type="entry name" value="snRNA-activating_su3"/>
</dbReference>
<dbReference type="AlphaFoldDB" id="A0A316USH5"/>
<feature type="compositionally biased region" description="Polar residues" evidence="1">
    <location>
        <begin position="563"/>
        <end position="594"/>
    </location>
</feature>
<dbReference type="RefSeq" id="XP_025362556.1">
    <property type="nucleotide sequence ID" value="XM_025503586.1"/>
</dbReference>
<reference evidence="2 3" key="1">
    <citation type="journal article" date="2018" name="Mol. Biol. Evol.">
        <title>Broad Genomic Sampling Reveals a Smut Pathogenic Ancestry of the Fungal Clade Ustilaginomycotina.</title>
        <authorList>
            <person name="Kijpornyongpan T."/>
            <person name="Mondo S.J."/>
            <person name="Barry K."/>
            <person name="Sandor L."/>
            <person name="Lee J."/>
            <person name="Lipzen A."/>
            <person name="Pangilinan J."/>
            <person name="LaButti K."/>
            <person name="Hainaut M."/>
            <person name="Henrissat B."/>
            <person name="Grigoriev I.V."/>
            <person name="Spatafora J.W."/>
            <person name="Aime M.C."/>
        </authorList>
    </citation>
    <scope>NUCLEOTIDE SEQUENCE [LARGE SCALE GENOMIC DNA]</scope>
    <source>
        <strain evidence="2 3">MCA 5214</strain>
    </source>
</reference>
<evidence type="ECO:0000313" key="2">
    <source>
        <dbReference type="EMBL" id="PWN27944.1"/>
    </source>
</evidence>
<dbReference type="STRING" id="1569628.A0A316USH5"/>
<keyword evidence="3" id="KW-1185">Reference proteome</keyword>
<evidence type="ECO:0000313" key="3">
    <source>
        <dbReference type="Proteomes" id="UP000245884"/>
    </source>
</evidence>
<sequence>MPGPHGLRYVPQLKRDQVEFPYTPSEPLDLSRIPWDDGQVRQEPLAVPETVQRRNDDLLAELQAHVHEEYEEDEDVVRAMRWRSAVWAGQPAEGGHDEEPKTSCDNGLPKAFRFHHHQDSMKLHWKRAIKSEENALVRPTPCHLFRTPRPRPRPTPSRRSPSPLLEQVAPSSSSSAALPQAEQQGDPPALLTISVYSRPLLKPDRKGLLRTIAARGWEERGHHDVPESLPANKSASSKKKRRTQSSAQSDEQGEGEEEEQDEEPTGPISHRSTSLFHSHFGPASAADEQDDQSRPSQIIQLYSSQTLQELRDAVVCRMDDLPEREEGDDVRFTGRKRSGECAMMIEGLVVAEHEESWMVEAMLKADPSRKAAKETMTTQRLDHLGVPIRLHTPYWLGHQDGLCEHFWVIDEVRKPTVDDPAPPLPTSYPSPATVHKHATASAAASTAAPPYRTPISTYLSTSALSRPLPLWANPIAGEHQYGMGYCNLCERDAATVAVVGGAGPPAVENVEEDEENEATGPRKAGLPSLPGHVTVLCRRCALLWSGVSPRTVVTQRSQTVTTNGDPASSEASTSNANGAQAGSSNGHRAKQQATIARRGRGKARGRGSTRVGQRGKPAEPQTAERGAAEQPDSASSTPSDDDASASLQPQPAKSSASTSTTRKVVPSLSSAAKAQLNADVSEDKGWRAMREEVDAQDGDEGGKGGGGADPWTIVPLLD</sequence>